<dbReference type="GO" id="GO:0061188">
    <property type="term" value="P:negative regulation of rDNA heterochromatin formation"/>
    <property type="evidence" value="ECO:0007669"/>
    <property type="project" value="TreeGrafter"/>
</dbReference>
<dbReference type="PANTHER" id="PTHR47793:SF1">
    <property type="entry name" value="HISTONE DEACETYLASE COMPLEX SUBUNIT CTI6"/>
    <property type="match status" value="1"/>
</dbReference>
<dbReference type="InterPro" id="IPR011042">
    <property type="entry name" value="6-blade_b-propeller_TolB-like"/>
</dbReference>
<feature type="compositionally biased region" description="Basic residues" evidence="4">
    <location>
        <begin position="423"/>
        <end position="437"/>
    </location>
</feature>
<feature type="compositionally biased region" description="Acidic residues" evidence="4">
    <location>
        <begin position="90"/>
        <end position="104"/>
    </location>
</feature>
<dbReference type="Gene3D" id="2.120.10.30">
    <property type="entry name" value="TolB, C-terminal domain"/>
    <property type="match status" value="1"/>
</dbReference>
<dbReference type="SMART" id="SM00249">
    <property type="entry name" value="PHD"/>
    <property type="match status" value="1"/>
</dbReference>
<evidence type="ECO:0000313" key="6">
    <source>
        <dbReference type="EMBL" id="GKZ22973.1"/>
    </source>
</evidence>
<protein>
    <recommendedName>
        <fullName evidence="5">Zinc finger PHD-type domain-containing protein</fullName>
    </recommendedName>
</protein>
<comment type="caution">
    <text evidence="6">The sequence shown here is derived from an EMBL/GenBank/DDBJ whole genome shotgun (WGS) entry which is preliminary data.</text>
</comment>
<feature type="compositionally biased region" description="Basic and acidic residues" evidence="4">
    <location>
        <begin position="61"/>
        <end position="89"/>
    </location>
</feature>
<name>A0A9W5YUY2_9EURO</name>
<dbReference type="PROSITE" id="PS50330">
    <property type="entry name" value="UIM"/>
    <property type="match status" value="1"/>
</dbReference>
<feature type="region of interest" description="Disordered" evidence="4">
    <location>
        <begin position="205"/>
        <end position="499"/>
    </location>
</feature>
<evidence type="ECO:0000256" key="4">
    <source>
        <dbReference type="SAM" id="MobiDB-lite"/>
    </source>
</evidence>
<feature type="compositionally biased region" description="Basic and acidic residues" evidence="4">
    <location>
        <begin position="264"/>
        <end position="297"/>
    </location>
</feature>
<dbReference type="GO" id="GO:0070210">
    <property type="term" value="C:Rpd3L-Expanded complex"/>
    <property type="evidence" value="ECO:0007669"/>
    <property type="project" value="TreeGrafter"/>
</dbReference>
<dbReference type="SUPFAM" id="SSF57903">
    <property type="entry name" value="FYVE/PHD zinc finger"/>
    <property type="match status" value="1"/>
</dbReference>
<dbReference type="InterPro" id="IPR053051">
    <property type="entry name" value="HDAC_complex_subunit"/>
</dbReference>
<keyword evidence="1" id="KW-0479">Metal-binding</keyword>
<feature type="domain" description="Zinc finger PHD-type" evidence="5">
    <location>
        <begin position="107"/>
        <end position="191"/>
    </location>
</feature>
<evidence type="ECO:0000256" key="1">
    <source>
        <dbReference type="ARBA" id="ARBA00022723"/>
    </source>
</evidence>
<dbReference type="InterPro" id="IPR019787">
    <property type="entry name" value="Znf_PHD-finger"/>
</dbReference>
<dbReference type="InterPro" id="IPR013083">
    <property type="entry name" value="Znf_RING/FYVE/PHD"/>
</dbReference>
<accession>A0A9W5YUY2</accession>
<dbReference type="GO" id="GO:0061186">
    <property type="term" value="P:negative regulation of silent mating-type cassette heterochromatin formation"/>
    <property type="evidence" value="ECO:0007669"/>
    <property type="project" value="TreeGrafter"/>
</dbReference>
<dbReference type="GO" id="GO:0033698">
    <property type="term" value="C:Rpd3L complex"/>
    <property type="evidence" value="ECO:0007669"/>
    <property type="project" value="TreeGrafter"/>
</dbReference>
<organism evidence="6 7">
    <name type="scientific">Aspergillus brasiliensis</name>
    <dbReference type="NCBI Taxonomy" id="319629"/>
    <lineage>
        <taxon>Eukaryota</taxon>
        <taxon>Fungi</taxon>
        <taxon>Dikarya</taxon>
        <taxon>Ascomycota</taxon>
        <taxon>Pezizomycotina</taxon>
        <taxon>Eurotiomycetes</taxon>
        <taxon>Eurotiomycetidae</taxon>
        <taxon>Eurotiales</taxon>
        <taxon>Aspergillaceae</taxon>
        <taxon>Aspergillus</taxon>
        <taxon>Aspergillus subgen. Circumdati</taxon>
    </lineage>
</organism>
<feature type="compositionally biased region" description="Basic and acidic residues" evidence="4">
    <location>
        <begin position="348"/>
        <end position="357"/>
    </location>
</feature>
<feature type="compositionally biased region" description="Basic and acidic residues" evidence="4">
    <location>
        <begin position="375"/>
        <end position="389"/>
    </location>
</feature>
<dbReference type="InterPro" id="IPR003903">
    <property type="entry name" value="UIM_dom"/>
</dbReference>
<evidence type="ECO:0000256" key="3">
    <source>
        <dbReference type="ARBA" id="ARBA00022833"/>
    </source>
</evidence>
<dbReference type="AlphaFoldDB" id="A0A9W5YUY2"/>
<dbReference type="GO" id="GO:0008270">
    <property type="term" value="F:zinc ion binding"/>
    <property type="evidence" value="ECO:0007669"/>
    <property type="project" value="UniProtKB-KW"/>
</dbReference>
<dbReference type="Proteomes" id="UP001143548">
    <property type="component" value="Unassembled WGS sequence"/>
</dbReference>
<reference evidence="6" key="1">
    <citation type="submission" date="2022-07" db="EMBL/GenBank/DDBJ databases">
        <title>Taxonomy of Aspergillus series Nigri: significant species reduction supported by multi-species coalescent approaches.</title>
        <authorList>
            <person name="Bian C."/>
            <person name="Kusuya Y."/>
            <person name="Sklenar F."/>
            <person name="D'hooge E."/>
            <person name="Yaguchi T."/>
            <person name="Takahashi H."/>
            <person name="Hubka V."/>
        </authorList>
    </citation>
    <scope>NUCLEOTIDE SEQUENCE</scope>
    <source>
        <strain evidence="6">CBS 733.88</strain>
    </source>
</reference>
<feature type="compositionally biased region" description="Polar residues" evidence="4">
    <location>
        <begin position="41"/>
        <end position="56"/>
    </location>
</feature>
<dbReference type="InterPro" id="IPR001965">
    <property type="entry name" value="Znf_PHD"/>
</dbReference>
<evidence type="ECO:0000256" key="2">
    <source>
        <dbReference type="ARBA" id="ARBA00022771"/>
    </source>
</evidence>
<sequence length="815" mass="89704">MTPRRSSRARNQPSPALLQHTNSSSSSNSMARERSTRSNHKISSPQRSSTNRSQSIDDADTGSKSDFRETRQRQRARGEEDNDHHLRLEDGDDDDGDEDDEEEEITRCLCGQQEYPGLPPSRRDLSRRSGLRAGIQNEAFNLSADASDLLPDEIGSMFIQCDSCKVWQHGGCVGIMDEAMSPDEYFCEECRKDLHKIISETNGQYSSQYLPVAPPPSTTPSSRESSRETSRRAKEPKPRQNDPSNPKRRSTMNSRDAAYDEEEQLRRAIEESKEDNKSVGDDIAARRPKRSRSDSEAQKQTTKRQRTSSPSPGAVSKSNPASQPVSEDESKAKPAINGIRRQRAASRSQRDKETKEPEEPEAEQPESANRRKARSERQKGDDAESDHETGSPTKPHASEPEPKQPSPEETPAPAQEAAPSRPSTRKSGRPPARRGGRIGRNQYTRDRDTNGTDSTTRSPRRGQSHDLGGDSPRIGINGTHINSNESGKPSRPRYVNQRTTMNEMKRRVTAILEFISRMQVEMAVAGESTTPPGHDDRPNGITARLLSESQLLTSAIESASLEGGPAVQPTAEKDFKDLSSVEMMDVLTRHLLKWQQDWILDTGRASTANNILLLSSSGGPKLVGVDLTTNKVFKAIIFPRDAVYADSRIHGQYPNDVRFDLRFTLPDTSGQDISSLTDSSPEGRNGLIPGGTWTGCVETKAEPGFRASIWRNVVDVSTGTDGIALSADGETLYLGVVSGRDIYSIPTAVLRDDSSAGRATAVRSVRKSVQKGVSDRYETDSAGRIYVGSFESNAINVVYPGNGGVETFVRNPRMG</sequence>
<feature type="compositionally biased region" description="Polar residues" evidence="4">
    <location>
        <begin position="307"/>
        <end position="325"/>
    </location>
</feature>
<keyword evidence="2" id="KW-0863">Zinc-finger</keyword>
<keyword evidence="3" id="KW-0862">Zinc</keyword>
<evidence type="ECO:0000259" key="5">
    <source>
        <dbReference type="SMART" id="SM00249"/>
    </source>
</evidence>
<dbReference type="EMBL" id="BROQ01000060">
    <property type="protein sequence ID" value="GKZ22973.1"/>
    <property type="molecule type" value="Genomic_DNA"/>
</dbReference>
<feature type="region of interest" description="Disordered" evidence="4">
    <location>
        <begin position="672"/>
        <end position="691"/>
    </location>
</feature>
<feature type="compositionally biased region" description="Basic and acidic residues" evidence="4">
    <location>
        <begin position="224"/>
        <end position="240"/>
    </location>
</feature>
<dbReference type="SUPFAM" id="SSF101898">
    <property type="entry name" value="NHL repeat"/>
    <property type="match status" value="1"/>
</dbReference>
<evidence type="ECO:0000313" key="7">
    <source>
        <dbReference type="Proteomes" id="UP001143548"/>
    </source>
</evidence>
<feature type="region of interest" description="Disordered" evidence="4">
    <location>
        <begin position="1"/>
        <end position="105"/>
    </location>
</feature>
<dbReference type="PANTHER" id="PTHR47793">
    <property type="entry name" value="HISTONE DEACETYLASE COMPLEX SUBUNIT CTI6"/>
    <property type="match status" value="1"/>
</dbReference>
<feature type="compositionally biased region" description="Low complexity" evidence="4">
    <location>
        <begin position="411"/>
        <end position="420"/>
    </location>
</feature>
<gene>
    <name evidence="6" type="ORF">AbraCBS73388_009310</name>
</gene>
<dbReference type="InterPro" id="IPR011011">
    <property type="entry name" value="Znf_FYVE_PHD"/>
</dbReference>
<dbReference type="Pfam" id="PF00628">
    <property type="entry name" value="PHD"/>
    <property type="match status" value="1"/>
</dbReference>
<proteinExistence type="predicted"/>
<feature type="compositionally biased region" description="Polar residues" evidence="4">
    <location>
        <begin position="672"/>
        <end position="682"/>
    </location>
</feature>
<dbReference type="Gene3D" id="3.30.40.10">
    <property type="entry name" value="Zinc/RING finger domain, C3HC4 (zinc finger)"/>
    <property type="match status" value="1"/>
</dbReference>